<protein>
    <submittedName>
        <fullName evidence="1">OsmC family protein</fullName>
        <ecNumber evidence="1">1.11.1.-</ecNumber>
    </submittedName>
</protein>
<dbReference type="RefSeq" id="WP_345884474.1">
    <property type="nucleotide sequence ID" value="NZ_JBDFRB010000005.1"/>
</dbReference>
<keyword evidence="2" id="KW-1185">Reference proteome</keyword>
<dbReference type="InterPro" id="IPR015946">
    <property type="entry name" value="KH_dom-like_a/b"/>
</dbReference>
<dbReference type="EC" id="1.11.1.-" evidence="1"/>
<accession>A0ABU9WZ29</accession>
<dbReference type="Pfam" id="PF02566">
    <property type="entry name" value="OsmC"/>
    <property type="match status" value="1"/>
</dbReference>
<dbReference type="PANTHER" id="PTHR35368:SF1">
    <property type="entry name" value="HYDROPEROXIDE REDUCTASE"/>
    <property type="match status" value="1"/>
</dbReference>
<reference evidence="1 2" key="1">
    <citation type="submission" date="2024-05" db="EMBL/GenBank/DDBJ databases">
        <title>Sinomonas sp. nov., isolated from a waste landfill.</title>
        <authorList>
            <person name="Zhao Y."/>
        </authorList>
    </citation>
    <scope>NUCLEOTIDE SEQUENCE [LARGE SCALE GENOMIC DNA]</scope>
    <source>
        <strain evidence="1 2">CCTCC AB2014300</strain>
    </source>
</reference>
<keyword evidence="1" id="KW-0575">Peroxidase</keyword>
<dbReference type="InterPro" id="IPR052924">
    <property type="entry name" value="OsmC/Ohr_hydroprdx_reductase"/>
</dbReference>
<comment type="caution">
    <text evidence="1">The sequence shown here is derived from an EMBL/GenBank/DDBJ whole genome shotgun (WGS) entry which is preliminary data.</text>
</comment>
<dbReference type="InterPro" id="IPR003718">
    <property type="entry name" value="OsmC/Ohr_fam"/>
</dbReference>
<evidence type="ECO:0000313" key="1">
    <source>
        <dbReference type="EMBL" id="MEN2744449.1"/>
    </source>
</evidence>
<dbReference type="GO" id="GO:0004601">
    <property type="term" value="F:peroxidase activity"/>
    <property type="evidence" value="ECO:0007669"/>
    <property type="project" value="UniProtKB-KW"/>
</dbReference>
<proteinExistence type="predicted"/>
<sequence>MSAPAEAVELNGVNVTQLTDTVGAIQGDPSIAQFRFRARTRWEGGGKSTTEIQGFHGANAEDTSRTEPFVLTGDEPPVLLGGNAGPNAVEAVLHALTSCLTVGFVYNAAAKGIAVRSLDFEIEGELDLHGFLGLSEDVRPGYDRIRIRYRVDADASDDEIEELCHYVQRTSPVLDIVRNPVKVTLARVH</sequence>
<dbReference type="PANTHER" id="PTHR35368">
    <property type="entry name" value="HYDROPEROXIDE REDUCTASE"/>
    <property type="match status" value="1"/>
</dbReference>
<keyword evidence="1" id="KW-0560">Oxidoreductase</keyword>
<evidence type="ECO:0000313" key="2">
    <source>
        <dbReference type="Proteomes" id="UP001422074"/>
    </source>
</evidence>
<dbReference type="EMBL" id="JBDFRB010000005">
    <property type="protein sequence ID" value="MEN2744449.1"/>
    <property type="molecule type" value="Genomic_DNA"/>
</dbReference>
<dbReference type="InterPro" id="IPR036102">
    <property type="entry name" value="OsmC/Ohrsf"/>
</dbReference>
<name>A0ABU9WZ29_9MICC</name>
<dbReference type="SUPFAM" id="SSF82784">
    <property type="entry name" value="OsmC-like"/>
    <property type="match status" value="1"/>
</dbReference>
<gene>
    <name evidence="1" type="ORF">ABCQ75_07830</name>
</gene>
<organism evidence="1 2">
    <name type="scientific">Sinomonas halotolerans</name>
    <dbReference type="NCBI Taxonomy" id="1644133"/>
    <lineage>
        <taxon>Bacteria</taxon>
        <taxon>Bacillati</taxon>
        <taxon>Actinomycetota</taxon>
        <taxon>Actinomycetes</taxon>
        <taxon>Micrococcales</taxon>
        <taxon>Micrococcaceae</taxon>
        <taxon>Sinomonas</taxon>
    </lineage>
</organism>
<dbReference type="Gene3D" id="3.30.300.20">
    <property type="match status" value="1"/>
</dbReference>
<dbReference type="Proteomes" id="UP001422074">
    <property type="component" value="Unassembled WGS sequence"/>
</dbReference>